<keyword evidence="2" id="KW-1133">Transmembrane helix</keyword>
<evidence type="ECO:0000256" key="2">
    <source>
        <dbReference type="SAM" id="Phobius"/>
    </source>
</evidence>
<evidence type="ECO:0000256" key="1">
    <source>
        <dbReference type="SAM" id="MobiDB-lite"/>
    </source>
</evidence>
<dbReference type="Proteomes" id="UP001044222">
    <property type="component" value="Chromosome 9"/>
</dbReference>
<dbReference type="AlphaFoldDB" id="A0A9D3M467"/>
<keyword evidence="2" id="KW-0812">Transmembrane</keyword>
<proteinExistence type="predicted"/>
<feature type="compositionally biased region" description="Pro residues" evidence="1">
    <location>
        <begin position="419"/>
        <end position="433"/>
    </location>
</feature>
<evidence type="ECO:0000313" key="4">
    <source>
        <dbReference type="Proteomes" id="UP001044222"/>
    </source>
</evidence>
<accession>A0A9D3M467</accession>
<feature type="compositionally biased region" description="Basic and acidic residues" evidence="1">
    <location>
        <begin position="444"/>
        <end position="468"/>
    </location>
</feature>
<keyword evidence="4" id="KW-1185">Reference proteome</keyword>
<name>A0A9D3M467_ANGAN</name>
<evidence type="ECO:0000313" key="3">
    <source>
        <dbReference type="EMBL" id="KAG5841551.1"/>
    </source>
</evidence>
<feature type="compositionally biased region" description="Basic and acidic residues" evidence="1">
    <location>
        <begin position="490"/>
        <end position="515"/>
    </location>
</feature>
<gene>
    <name evidence="3" type="ORF">ANANG_G00167800</name>
</gene>
<organism evidence="3 4">
    <name type="scientific">Anguilla anguilla</name>
    <name type="common">European freshwater eel</name>
    <name type="synonym">Muraena anguilla</name>
    <dbReference type="NCBI Taxonomy" id="7936"/>
    <lineage>
        <taxon>Eukaryota</taxon>
        <taxon>Metazoa</taxon>
        <taxon>Chordata</taxon>
        <taxon>Craniata</taxon>
        <taxon>Vertebrata</taxon>
        <taxon>Euteleostomi</taxon>
        <taxon>Actinopterygii</taxon>
        <taxon>Neopterygii</taxon>
        <taxon>Teleostei</taxon>
        <taxon>Anguilliformes</taxon>
        <taxon>Anguillidae</taxon>
        <taxon>Anguilla</taxon>
    </lineage>
</organism>
<keyword evidence="2" id="KW-0472">Membrane</keyword>
<feature type="compositionally biased region" description="Basic and acidic residues" evidence="1">
    <location>
        <begin position="374"/>
        <end position="384"/>
    </location>
</feature>
<dbReference type="EMBL" id="JAFIRN010000009">
    <property type="protein sequence ID" value="KAG5841551.1"/>
    <property type="molecule type" value="Genomic_DNA"/>
</dbReference>
<feature type="compositionally biased region" description="Basic and acidic residues" evidence="1">
    <location>
        <begin position="263"/>
        <end position="280"/>
    </location>
</feature>
<dbReference type="PROSITE" id="PS51257">
    <property type="entry name" value="PROKAR_LIPOPROTEIN"/>
    <property type="match status" value="1"/>
</dbReference>
<feature type="transmembrane region" description="Helical" evidence="2">
    <location>
        <begin position="7"/>
        <end position="27"/>
    </location>
</feature>
<protein>
    <submittedName>
        <fullName evidence="3">Uncharacterized protein</fullName>
    </submittedName>
</protein>
<feature type="compositionally biased region" description="Low complexity" evidence="1">
    <location>
        <begin position="516"/>
        <end position="533"/>
    </location>
</feature>
<feature type="compositionally biased region" description="Pro residues" evidence="1">
    <location>
        <begin position="349"/>
        <end position="361"/>
    </location>
</feature>
<feature type="compositionally biased region" description="Basic residues" evidence="1">
    <location>
        <begin position="294"/>
        <end position="307"/>
    </location>
</feature>
<feature type="compositionally biased region" description="Basic and acidic residues" evidence="1">
    <location>
        <begin position="220"/>
        <end position="250"/>
    </location>
</feature>
<reference evidence="3" key="1">
    <citation type="submission" date="2021-01" db="EMBL/GenBank/DDBJ databases">
        <title>A chromosome-scale assembly of European eel, Anguilla anguilla.</title>
        <authorList>
            <person name="Henkel C."/>
            <person name="Jong-Raadsen S.A."/>
            <person name="Dufour S."/>
            <person name="Weltzien F.-A."/>
            <person name="Palstra A.P."/>
            <person name="Pelster B."/>
            <person name="Spaink H.P."/>
            <person name="Van Den Thillart G.E."/>
            <person name="Jansen H."/>
            <person name="Zahm M."/>
            <person name="Klopp C."/>
            <person name="Cedric C."/>
            <person name="Louis A."/>
            <person name="Berthelot C."/>
            <person name="Parey E."/>
            <person name="Roest Crollius H."/>
            <person name="Montfort J."/>
            <person name="Robinson-Rechavi M."/>
            <person name="Bucao C."/>
            <person name="Bouchez O."/>
            <person name="Gislard M."/>
            <person name="Lluch J."/>
            <person name="Milhes M."/>
            <person name="Lampietro C."/>
            <person name="Lopez Roques C."/>
            <person name="Donnadieu C."/>
            <person name="Braasch I."/>
            <person name="Desvignes T."/>
            <person name="Postlethwait J."/>
            <person name="Bobe J."/>
            <person name="Guiguen Y."/>
            <person name="Dirks R."/>
        </authorList>
    </citation>
    <scope>NUCLEOTIDE SEQUENCE</scope>
    <source>
        <strain evidence="3">Tag_6206</strain>
        <tissue evidence="3">Liver</tissue>
    </source>
</reference>
<comment type="caution">
    <text evidence="3">The sequence shown here is derived from an EMBL/GenBank/DDBJ whole genome shotgun (WGS) entry which is preliminary data.</text>
</comment>
<feature type="region of interest" description="Disordered" evidence="1">
    <location>
        <begin position="176"/>
        <end position="561"/>
    </location>
</feature>
<sequence>MVRISPCPSVSLAFWSGLVLGCLWFLYTPPPRPRMVISDRQDPSFTGFGVEAPVKPGSPRLTHKRGLSLHKEFSFEEKDESAQSNKDIDDNILAVLPKVSELKKRFEGVVSCDLEMNRKERIARRLEGIESEVPPALLPGCAVANRLLEEDTPRYTRASDPCDPCIVVRRFSREDLEAPEPSGSERQSRARSRAEPPPGRGTRGPPRGLFGAPCPQGLDSKAERIARYKAERRRQLAERHGLSLEQEPRRSLPPATPASARRPTPERRSQAERRRSRELLEEGAGPSGSPGRGAGRHPRQRGPRRPRPGAGEGAERRELPAGAGPGGPGQRPRTLQLHGGGHPAAQGPRPGPAPTRDPAPSPQAQNILSRQGIRARERPAKEDLAPGPQQVPEPPSSRRHPQVWAPYMGAPPLNVVSPDPGPQAPIGPAPAARPAPAGLTTAVREIEPPKRRRSLDPAHSRDRARRQTEGVVVIRQSDFPAPAGPAAPTREIERPRWRRSMDPTRYHTHAQDRAKTTPTATPRTAPKTTPMATEEPAGGCSGDPSERLPHTSWARGGDSRS</sequence>